<feature type="signal peptide" evidence="3">
    <location>
        <begin position="1"/>
        <end position="24"/>
    </location>
</feature>
<dbReference type="GO" id="GO:0042597">
    <property type="term" value="C:periplasmic space"/>
    <property type="evidence" value="ECO:0007669"/>
    <property type="project" value="InterPro"/>
</dbReference>
<dbReference type="InterPro" id="IPR008929">
    <property type="entry name" value="Chondroitin_lyas"/>
</dbReference>
<proteinExistence type="predicted"/>
<comment type="caution">
    <text evidence="5">The sequence shown here is derived from an EMBL/GenBank/DDBJ whole genome shotgun (WGS) entry which is preliminary data.</text>
</comment>
<dbReference type="RefSeq" id="WP_169402462.1">
    <property type="nucleotide sequence ID" value="NZ_JAADJU010000003.1"/>
</dbReference>
<evidence type="ECO:0000259" key="4">
    <source>
        <dbReference type="Pfam" id="PF05426"/>
    </source>
</evidence>
<reference evidence="5 6" key="1">
    <citation type="submission" date="2020-01" db="EMBL/GenBank/DDBJ databases">
        <authorList>
            <person name="Lee S.D."/>
        </authorList>
    </citation>
    <scope>NUCLEOTIDE SEQUENCE [LARGE SCALE GENOMIC DNA]</scope>
    <source>
        <strain evidence="5 6">SAP-1</strain>
    </source>
</reference>
<dbReference type="Gene3D" id="1.50.10.100">
    <property type="entry name" value="Chondroitin AC/alginate lyase"/>
    <property type="match status" value="1"/>
</dbReference>
<feature type="domain" description="Alginate lyase" evidence="4">
    <location>
        <begin position="77"/>
        <end position="357"/>
    </location>
</feature>
<evidence type="ECO:0000256" key="2">
    <source>
        <dbReference type="ARBA" id="ARBA00023239"/>
    </source>
</evidence>
<dbReference type="Pfam" id="PF05426">
    <property type="entry name" value="Alginate_lyase"/>
    <property type="match status" value="1"/>
</dbReference>
<dbReference type="SUPFAM" id="SSF48230">
    <property type="entry name" value="Chondroitin AC/alginate lyase"/>
    <property type="match status" value="1"/>
</dbReference>
<protein>
    <submittedName>
        <fullName evidence="5">Alginate lyase family protein</fullName>
    </submittedName>
</protein>
<keyword evidence="2 5" id="KW-0456">Lyase</keyword>
<dbReference type="GO" id="GO:0016829">
    <property type="term" value="F:lyase activity"/>
    <property type="evidence" value="ECO:0007669"/>
    <property type="project" value="UniProtKB-KW"/>
</dbReference>
<dbReference type="InterPro" id="IPR008397">
    <property type="entry name" value="Alginate_lyase_dom"/>
</dbReference>
<accession>A0A848MHY2</accession>
<dbReference type="Proteomes" id="UP000585363">
    <property type="component" value="Unassembled WGS sequence"/>
</dbReference>
<keyword evidence="1 3" id="KW-0732">Signal</keyword>
<feature type="chain" id="PRO_5032541791" evidence="3">
    <location>
        <begin position="25"/>
        <end position="448"/>
    </location>
</feature>
<dbReference type="EMBL" id="JAADJU010000003">
    <property type="protein sequence ID" value="NMP26773.1"/>
    <property type="molecule type" value="Genomic_DNA"/>
</dbReference>
<evidence type="ECO:0000313" key="5">
    <source>
        <dbReference type="EMBL" id="NMP26773.1"/>
    </source>
</evidence>
<keyword evidence="6" id="KW-1185">Reference proteome</keyword>
<reference evidence="5 6" key="2">
    <citation type="submission" date="2020-06" db="EMBL/GenBank/DDBJ databases">
        <title>Polyphasic characterization of a Rahnella strain isolated from tree sap.</title>
        <authorList>
            <person name="Kim I.S."/>
        </authorList>
    </citation>
    <scope>NUCLEOTIDE SEQUENCE [LARGE SCALE GENOMIC DNA]</scope>
    <source>
        <strain evidence="5 6">SAP-1</strain>
    </source>
</reference>
<name>A0A848MHY2_9GAMM</name>
<gene>
    <name evidence="5" type="ORF">GW590_07850</name>
</gene>
<dbReference type="AlphaFoldDB" id="A0A848MHY2"/>
<evidence type="ECO:0000256" key="1">
    <source>
        <dbReference type="ARBA" id="ARBA00022729"/>
    </source>
</evidence>
<evidence type="ECO:0000313" key="6">
    <source>
        <dbReference type="Proteomes" id="UP000585363"/>
    </source>
</evidence>
<evidence type="ECO:0000256" key="3">
    <source>
        <dbReference type="SAM" id="SignalP"/>
    </source>
</evidence>
<sequence length="448" mass="49550">MNGIFKTAMIAVFSLVLCSEVLLTAEAATRPLAFMQDNQLAEIKQQLAEGTAAVPTREAYDQLLASAEHALLQPDFSVTDKGMTPPSGSKHDYLSLSAYWWPDGDKPDGLPWIRRDGKVNPASKDNQSDGVRLAAFTARVQDLTLAWYFSGQQRFADKAASLLRTWFINPPTRMNPNLNYAQGVPGIASGRNAGVLDGRYFATRIVDALLMLHGNPAWSAEDEQQMHQWMTEYLRWLQHDPLALKERKTGNNHGNWYATQVAGIAWYLDKPEAIAQMVALTQGKLDSQLTADGRQPLELARTRSFHYSYFNLQAVTLLAVLAQKNGIDLWHYQTPTGSGVLRALDFLAPYSDQTKVWPYKSLDRIGVRIVPLLSWADNAIAQPRYARQILAASYRLAAPNLGQGHKTGARPDAARGAIIEAQRETWLLSLPLSAAGFTPPTPLPSPGK</sequence>
<organism evidence="5 6">
    <name type="scientific">Rouxiella aceris</name>
    <dbReference type="NCBI Taxonomy" id="2703884"/>
    <lineage>
        <taxon>Bacteria</taxon>
        <taxon>Pseudomonadati</taxon>
        <taxon>Pseudomonadota</taxon>
        <taxon>Gammaproteobacteria</taxon>
        <taxon>Enterobacterales</taxon>
        <taxon>Yersiniaceae</taxon>
        <taxon>Rouxiella</taxon>
    </lineage>
</organism>